<accession>A0A813FV85</accession>
<dbReference type="EMBL" id="CAJNNV010025403">
    <property type="protein sequence ID" value="CAE8614309.1"/>
    <property type="molecule type" value="Genomic_DNA"/>
</dbReference>
<organism evidence="2 3">
    <name type="scientific">Polarella glacialis</name>
    <name type="common">Dinoflagellate</name>
    <dbReference type="NCBI Taxonomy" id="89957"/>
    <lineage>
        <taxon>Eukaryota</taxon>
        <taxon>Sar</taxon>
        <taxon>Alveolata</taxon>
        <taxon>Dinophyceae</taxon>
        <taxon>Suessiales</taxon>
        <taxon>Suessiaceae</taxon>
        <taxon>Polarella</taxon>
    </lineage>
</organism>
<evidence type="ECO:0000313" key="2">
    <source>
        <dbReference type="EMBL" id="CAE8614309.1"/>
    </source>
</evidence>
<feature type="compositionally biased region" description="Basic and acidic residues" evidence="1">
    <location>
        <begin position="33"/>
        <end position="60"/>
    </location>
</feature>
<feature type="non-terminal residue" evidence="2">
    <location>
        <position position="357"/>
    </location>
</feature>
<dbReference type="Proteomes" id="UP000654075">
    <property type="component" value="Unassembled WGS sequence"/>
</dbReference>
<comment type="caution">
    <text evidence="2">The sequence shown here is derived from an EMBL/GenBank/DDBJ whole genome shotgun (WGS) entry which is preliminary data.</text>
</comment>
<evidence type="ECO:0008006" key="4">
    <source>
        <dbReference type="Google" id="ProtNLM"/>
    </source>
</evidence>
<dbReference type="AlphaFoldDB" id="A0A813FV85"/>
<evidence type="ECO:0000313" key="3">
    <source>
        <dbReference type="Proteomes" id="UP000654075"/>
    </source>
</evidence>
<gene>
    <name evidence="2" type="ORF">PGLA1383_LOCUS32035</name>
</gene>
<feature type="region of interest" description="Disordered" evidence="1">
    <location>
        <begin position="120"/>
        <end position="148"/>
    </location>
</feature>
<sequence>WLICHGRRARSRSSGMSRAEASVEAVLKSRGFEEALGLRRPPPEDTGRRPERGRRSEERGSISGDIENGQAQLEHRFSRQAISEAFLCVAVEVHPVNNQHPEALLALRWTVESMQCLLGDASSRSSEASPSTPGGGASQETSEGAQEVLRHRRRGGDGDEALRVFAATVARIHDSLSLQNLQQNGLGRREADALLQGLYILRLSEMSASGRSDRLPLDSVLSGVRAANWLMVKMVRTFSFPSRRLEAERQCSTLVAAVSDIAFSGASRIQQMLDNGHGAPTRLAALAALAPVVQCPLCRTMAATDRVIKRVRAGEAAPTCCVCTESKADVCLPCGHLCLCEDCYGALPRQAAAGDLP</sequence>
<name>A0A813FV85_POLGL</name>
<feature type="region of interest" description="Disordered" evidence="1">
    <location>
        <begin position="33"/>
        <end position="68"/>
    </location>
</feature>
<reference evidence="2" key="1">
    <citation type="submission" date="2021-02" db="EMBL/GenBank/DDBJ databases">
        <authorList>
            <person name="Dougan E. K."/>
            <person name="Rhodes N."/>
            <person name="Thang M."/>
            <person name="Chan C."/>
        </authorList>
    </citation>
    <scope>NUCLEOTIDE SEQUENCE</scope>
</reference>
<feature type="compositionally biased region" description="Low complexity" evidence="1">
    <location>
        <begin position="122"/>
        <end position="131"/>
    </location>
</feature>
<proteinExistence type="predicted"/>
<protein>
    <recommendedName>
        <fullName evidence="4">RING-type domain-containing protein</fullName>
    </recommendedName>
</protein>
<evidence type="ECO:0000256" key="1">
    <source>
        <dbReference type="SAM" id="MobiDB-lite"/>
    </source>
</evidence>
<keyword evidence="3" id="KW-1185">Reference proteome</keyword>